<dbReference type="PANTHER" id="PTHR31600">
    <property type="entry name" value="TINY MACROCYSTS PROTEIN B-RELATED"/>
    <property type="match status" value="1"/>
</dbReference>
<accession>A0A1R2BV09</accession>
<reference evidence="4 5" key="1">
    <citation type="submission" date="2016-11" db="EMBL/GenBank/DDBJ databases">
        <title>The macronuclear genome of Stentor coeruleus: a giant cell with tiny introns.</title>
        <authorList>
            <person name="Slabodnick M."/>
            <person name="Ruby J.G."/>
            <person name="Reiff S.B."/>
            <person name="Swart E.C."/>
            <person name="Gosai S."/>
            <person name="Prabakaran S."/>
            <person name="Witkowska E."/>
            <person name="Larue G.E."/>
            <person name="Fisher S."/>
            <person name="Freeman R.M."/>
            <person name="Gunawardena J."/>
            <person name="Chu W."/>
            <person name="Stover N.A."/>
            <person name="Gregory B.D."/>
            <person name="Nowacki M."/>
            <person name="Derisi J."/>
            <person name="Roy S.W."/>
            <person name="Marshall W.F."/>
            <person name="Sood P."/>
        </authorList>
    </citation>
    <scope>NUCLEOTIDE SEQUENCE [LARGE SCALE GENOMIC DNA]</scope>
    <source>
        <strain evidence="4">WM001</strain>
    </source>
</reference>
<evidence type="ECO:0000256" key="2">
    <source>
        <dbReference type="SAM" id="Phobius"/>
    </source>
</evidence>
<keyword evidence="2" id="KW-0472">Membrane</keyword>
<feature type="transmembrane region" description="Helical" evidence="2">
    <location>
        <begin position="189"/>
        <end position="215"/>
    </location>
</feature>
<organism evidence="4 5">
    <name type="scientific">Stentor coeruleus</name>
    <dbReference type="NCBI Taxonomy" id="5963"/>
    <lineage>
        <taxon>Eukaryota</taxon>
        <taxon>Sar</taxon>
        <taxon>Alveolata</taxon>
        <taxon>Ciliophora</taxon>
        <taxon>Postciliodesmatophora</taxon>
        <taxon>Heterotrichea</taxon>
        <taxon>Heterotrichida</taxon>
        <taxon>Stentoridae</taxon>
        <taxon>Stentor</taxon>
    </lineage>
</organism>
<feature type="transmembrane region" description="Helical" evidence="2">
    <location>
        <begin position="311"/>
        <end position="332"/>
    </location>
</feature>
<protein>
    <recommendedName>
        <fullName evidence="3">TmcB/TmcC TPR repeats domain-containing protein</fullName>
    </recommendedName>
</protein>
<feature type="compositionally biased region" description="Acidic residues" evidence="1">
    <location>
        <begin position="914"/>
        <end position="924"/>
    </location>
</feature>
<dbReference type="OrthoDB" id="542352at2759"/>
<feature type="transmembrane region" description="Helical" evidence="2">
    <location>
        <begin position="57"/>
        <end position="75"/>
    </location>
</feature>
<keyword evidence="5" id="KW-1185">Reference proteome</keyword>
<dbReference type="Proteomes" id="UP000187209">
    <property type="component" value="Unassembled WGS sequence"/>
</dbReference>
<feature type="compositionally biased region" description="Basic and acidic residues" evidence="1">
    <location>
        <begin position="875"/>
        <end position="902"/>
    </location>
</feature>
<dbReference type="InterPro" id="IPR057352">
    <property type="entry name" value="TPR_TmcB/C"/>
</dbReference>
<feature type="transmembrane region" description="Helical" evidence="2">
    <location>
        <begin position="1437"/>
        <end position="1464"/>
    </location>
</feature>
<feature type="transmembrane region" description="Helical" evidence="2">
    <location>
        <begin position="145"/>
        <end position="169"/>
    </location>
</feature>
<gene>
    <name evidence="4" type="ORF">SteCoe_19171</name>
</gene>
<evidence type="ECO:0000256" key="1">
    <source>
        <dbReference type="SAM" id="MobiDB-lite"/>
    </source>
</evidence>
<name>A0A1R2BV09_9CILI</name>
<dbReference type="PANTHER" id="PTHR31600:SF2">
    <property type="entry name" value="GAMETE ENRICHED GENE 10 PROTEIN-RELATED"/>
    <property type="match status" value="1"/>
</dbReference>
<keyword evidence="2" id="KW-1133">Transmembrane helix</keyword>
<evidence type="ECO:0000313" key="5">
    <source>
        <dbReference type="Proteomes" id="UP000187209"/>
    </source>
</evidence>
<evidence type="ECO:0000313" key="4">
    <source>
        <dbReference type="EMBL" id="OMJ80531.1"/>
    </source>
</evidence>
<keyword evidence="2" id="KW-0812">Transmembrane</keyword>
<feature type="transmembrane region" description="Helical" evidence="2">
    <location>
        <begin position="1153"/>
        <end position="1177"/>
    </location>
</feature>
<evidence type="ECO:0000259" key="3">
    <source>
        <dbReference type="Pfam" id="PF25474"/>
    </source>
</evidence>
<feature type="transmembrane region" description="Helical" evidence="2">
    <location>
        <begin position="286"/>
        <end position="305"/>
    </location>
</feature>
<dbReference type="InterPro" id="IPR052994">
    <property type="entry name" value="Tiny_macrocysts_regulators"/>
</dbReference>
<feature type="domain" description="TmcB/TmcC TPR repeats" evidence="3">
    <location>
        <begin position="464"/>
        <end position="568"/>
    </location>
</feature>
<feature type="transmembrane region" description="Helical" evidence="2">
    <location>
        <begin position="260"/>
        <end position="279"/>
    </location>
</feature>
<comment type="caution">
    <text evidence="4">The sequence shown here is derived from an EMBL/GenBank/DDBJ whole genome shotgun (WGS) entry which is preliminary data.</text>
</comment>
<sequence length="1501" mass="173502">MAEKEENKLYFTDEKSKSQRFSEFLRRLQHAFFDIFYVQYKSSSMQVRQYSKQRQKLYHTCNMILYSLQLISLVFPPHVSDWSSFKLFSDIVSIARVDFLLVKLNLGMPCYFIALSLTLIPFFSLVLLFIKSVKKLAFDIQNYKLTLTAGLSFIKNLSFIPFLCIFTAVQKFEIIGLVEEYGNSGSITLPIPYLGTCSIAFLVILIFLALIENTFQYQQFLTKSSSFIFSRAHSKIETLKLLLSTSLVFSHFYLQDIQNTIHLLIAFLIGLSLWGLYSYYLPFYQVFANFTHSSAFLLLMWVSLVELFSKVLANSTMIFVLIVFVSPCLLVIQWDILNRRKEYIAREFNKKIISLDNIYKCELLIRNYSEELIKVSKEEGKENEKIKLQNEIFMVFKYMKKRFKPSNMLAVWEFIFAFTLLKDEGLARVKLSGTASMWDIEGSFLYYKYCRLIDDFSNNYLEDVDFVKFRQIYEQATKQDKKTCQLQFEFWKELSSEKPNVGNLEKIAYKLHDNLKKCKKALKKVTSQYPNNELALKLYGTFLLEVYNDNIKGNELLSKAEHEKKQQEMRTVGNYEKFNYFDDNNGIIIISGERDNLGNISSINRPASEILRISENFAISMNISNFIPPPMNITRIHNKALAKFLINSQTTSVNLPFLNYFIDSLGFLVEVYLQVRCVALNDCPFFLAGVKKSHLPREIILYDGDTILAGTKGFAILVGYSDTETNLKGCQLSAVIKEINKFMKNQNTSDVFKYMIPQTVNYVSMKFVDIKINSFIFKLIFASDNPEEISTWNTQQAKSFSDLNELKSLPTSKPVVIGSLKRGILKMSNTKKNLNVKFDIEPHYFYINETDFKPGKSPVGKFKDAATVKNPAKGKTHESLGEGEKDEPENKVEVGEIMDLKDLQSSMLRKKDEENEEANGEDEELKVKRSGASVASSAQSSNASFTSSLEAQSLLSGVTSSMKSFKIAFFLTILIVNIAVIAMIIYLKLISQTYISTIIIKDLSERRVIMSNLTIFARSLELLNYGIEAYDEVYIKQTMLEDINMYKNIVDNIENKIADWDSKTKDLYNNKLFSTWDLINSNTTKLFQENLMDVMKNFIARAVSLQLTDIKNINYLNEDLFYIYRNGLGESLKAVNSSIGIFTREQEKITDNILMIVLLLALSAIVLMILCFVAVLIPTLFSVEKSNGTVWRLFYLLPLDLVQEMRTRCEERLEMTHGIEVDTREEGQKFKSLVSRKNIKMKKKWYHILFRISLYYVISMGLFIFFYYFAYTNFGSILRIKPKLVNMSGLRTYNTNAAFFWLQELKYANTSFSYIYQTSEYRISISPEQEIKDAIEGLLFAEDSLVFEDLSHTGKTSEHDDYIWKSECFDGNCMILAKGLHAGILNFVNEVNDLENQILLGKNPDLKNILMKKNELAYGEKVLFDMYEEYMTNTINYYISTVIWVTSAYCFIVTLTFFIVYIPIINSVKDEITKVWKLGRLIPIEHRNKIMNAFKQASGKK</sequence>
<dbReference type="Pfam" id="PF25474">
    <property type="entry name" value="TPR_TmcB"/>
    <property type="match status" value="1"/>
</dbReference>
<feature type="transmembrane region" description="Helical" evidence="2">
    <location>
        <begin position="967"/>
        <end position="987"/>
    </location>
</feature>
<feature type="region of interest" description="Disordered" evidence="1">
    <location>
        <begin position="862"/>
        <end position="931"/>
    </location>
</feature>
<feature type="transmembrane region" description="Helical" evidence="2">
    <location>
        <begin position="1248"/>
        <end position="1270"/>
    </location>
</feature>
<feature type="transmembrane region" description="Helical" evidence="2">
    <location>
        <begin position="111"/>
        <end position="133"/>
    </location>
</feature>
<dbReference type="EMBL" id="MPUH01000419">
    <property type="protein sequence ID" value="OMJ80531.1"/>
    <property type="molecule type" value="Genomic_DNA"/>
</dbReference>
<proteinExistence type="predicted"/>